<dbReference type="EMBL" id="JBHSGW010000025">
    <property type="protein sequence ID" value="MFC4740295.1"/>
    <property type="molecule type" value="Genomic_DNA"/>
</dbReference>
<organism evidence="3 4">
    <name type="scientific">Flavobacterium ponti</name>
    <dbReference type="NCBI Taxonomy" id="665133"/>
    <lineage>
        <taxon>Bacteria</taxon>
        <taxon>Pseudomonadati</taxon>
        <taxon>Bacteroidota</taxon>
        <taxon>Flavobacteriia</taxon>
        <taxon>Flavobacteriales</taxon>
        <taxon>Flavobacteriaceae</taxon>
        <taxon>Flavobacterium</taxon>
    </lineage>
</organism>
<feature type="signal peptide" evidence="1">
    <location>
        <begin position="1"/>
        <end position="20"/>
    </location>
</feature>
<protein>
    <submittedName>
        <fullName evidence="3">LysM peptidoglycan-binding domain-containing protein</fullName>
    </submittedName>
</protein>
<dbReference type="Gene3D" id="3.10.350.10">
    <property type="entry name" value="LysM domain"/>
    <property type="match status" value="4"/>
</dbReference>
<name>A0ABV9P7C3_9FLAO</name>
<accession>A0ABV9P7C3</accession>
<dbReference type="CDD" id="cd00118">
    <property type="entry name" value="LysM"/>
    <property type="match status" value="4"/>
</dbReference>
<evidence type="ECO:0000256" key="1">
    <source>
        <dbReference type="SAM" id="SignalP"/>
    </source>
</evidence>
<proteinExistence type="predicted"/>
<feature type="domain" description="LysM" evidence="2">
    <location>
        <begin position="27"/>
        <end position="70"/>
    </location>
</feature>
<dbReference type="InterPro" id="IPR036779">
    <property type="entry name" value="LysM_dom_sf"/>
</dbReference>
<evidence type="ECO:0000313" key="4">
    <source>
        <dbReference type="Proteomes" id="UP001595885"/>
    </source>
</evidence>
<dbReference type="InterPro" id="IPR018392">
    <property type="entry name" value="LysM"/>
</dbReference>
<sequence length="638" mass="72396">MNQIKKIVLLLVLVSFNSFAQPNKDYIKHTVLAGETVTQIAKKYKISPYDIYKLNPEAKNGINENQVLLISQKNYDVKKVSEKERKDDSNDLETYIVQPKDTKYSLAKRFKITIDDLDNWNKVIVRDGLQEGQVIIVKKPLDPSLILPSTVKDSILDTGKYIIQPEDTKYGIAKKFGLTIEELEELNPEITDGFPVGMAIAVTKKGKRAISKDKSEYQQYTIKPKETLYGVSKKFNVSQMEILKLNPVLSEGFKEGLVINIPNNNLTDIEASDKTKLIAQKSNVEKTLVLLLPFNISLIENDTVRSKSEFLNSKHGRLTTIALDYYAGALIAIDSAKSMGYSNLKVKVLDFESTKTSNNLNSILQRNDFSKVNAVVGPFINSQVEQTAIALEKYNIPVISPLSSSNGKPYANIYYAMPPEELKREMLFNHFKKNNGNVIAIFSNKKAENKETLLAQFPDLKIVENTEKGGVTSQGIVSLLDPNRKNYVILDAEKTGMILNATSILGNLKSKYDIQLVVFELYETLDFEEIPMKRYTDLKMMYPSVTRTNKSGYYESFQEKFKKVNNINPNQYATRGFDLTLDTILRMYQEEGFVNSTENLISEQLESKFNYQKIEAGNYNTGIYLMQYTDDLTIEEAK</sequence>
<dbReference type="PROSITE" id="PS51782">
    <property type="entry name" value="LYSM"/>
    <property type="match status" value="4"/>
</dbReference>
<feature type="domain" description="LysM" evidence="2">
    <location>
        <begin position="93"/>
        <end position="137"/>
    </location>
</feature>
<feature type="domain" description="LysM" evidence="2">
    <location>
        <begin position="218"/>
        <end position="261"/>
    </location>
</feature>
<dbReference type="Pfam" id="PF01476">
    <property type="entry name" value="LysM"/>
    <property type="match status" value="4"/>
</dbReference>
<dbReference type="Proteomes" id="UP001595885">
    <property type="component" value="Unassembled WGS sequence"/>
</dbReference>
<feature type="domain" description="LysM" evidence="2">
    <location>
        <begin position="159"/>
        <end position="202"/>
    </location>
</feature>
<keyword evidence="1" id="KW-0732">Signal</keyword>
<gene>
    <name evidence="3" type="ORF">ACFO3U_09855</name>
</gene>
<dbReference type="PANTHER" id="PTHR33734:SF22">
    <property type="entry name" value="MEMBRANE-BOUND LYTIC MUREIN TRANSGLYCOSYLASE D"/>
    <property type="match status" value="1"/>
</dbReference>
<dbReference type="RefSeq" id="WP_379741382.1">
    <property type="nucleotide sequence ID" value="NZ_JBHSGW010000025.1"/>
</dbReference>
<dbReference type="SUPFAM" id="SSF53822">
    <property type="entry name" value="Periplasmic binding protein-like I"/>
    <property type="match status" value="1"/>
</dbReference>
<dbReference type="Gene3D" id="3.40.50.2300">
    <property type="match status" value="2"/>
</dbReference>
<comment type="caution">
    <text evidence="3">The sequence shown here is derived from an EMBL/GenBank/DDBJ whole genome shotgun (WGS) entry which is preliminary data.</text>
</comment>
<evidence type="ECO:0000313" key="3">
    <source>
        <dbReference type="EMBL" id="MFC4740295.1"/>
    </source>
</evidence>
<dbReference type="SMART" id="SM00257">
    <property type="entry name" value="LysM"/>
    <property type="match status" value="4"/>
</dbReference>
<dbReference type="SUPFAM" id="SSF54106">
    <property type="entry name" value="LysM domain"/>
    <property type="match status" value="4"/>
</dbReference>
<feature type="chain" id="PRO_5047381993" evidence="1">
    <location>
        <begin position="21"/>
        <end position="638"/>
    </location>
</feature>
<reference evidence="4" key="1">
    <citation type="journal article" date="2019" name="Int. J. Syst. Evol. Microbiol.">
        <title>The Global Catalogue of Microorganisms (GCM) 10K type strain sequencing project: providing services to taxonomists for standard genome sequencing and annotation.</title>
        <authorList>
            <consortium name="The Broad Institute Genomics Platform"/>
            <consortium name="The Broad Institute Genome Sequencing Center for Infectious Disease"/>
            <person name="Wu L."/>
            <person name="Ma J."/>
        </authorList>
    </citation>
    <scope>NUCLEOTIDE SEQUENCE [LARGE SCALE GENOMIC DNA]</scope>
    <source>
        <strain evidence="4">CCUG 50349</strain>
    </source>
</reference>
<dbReference type="PANTHER" id="PTHR33734">
    <property type="entry name" value="LYSM DOMAIN-CONTAINING GPI-ANCHORED PROTEIN 2"/>
    <property type="match status" value="1"/>
</dbReference>
<dbReference type="InterPro" id="IPR028082">
    <property type="entry name" value="Peripla_BP_I"/>
</dbReference>
<keyword evidence="4" id="KW-1185">Reference proteome</keyword>
<evidence type="ECO:0000259" key="2">
    <source>
        <dbReference type="PROSITE" id="PS51782"/>
    </source>
</evidence>